<feature type="region of interest" description="Disordered" evidence="6">
    <location>
        <begin position="483"/>
        <end position="504"/>
    </location>
</feature>
<gene>
    <name evidence="9" type="ORF">IV02_07415</name>
</gene>
<dbReference type="SUPFAM" id="SSF51445">
    <property type="entry name" value="(Trans)glycosidases"/>
    <property type="match status" value="1"/>
</dbReference>
<reference evidence="9 10" key="1">
    <citation type="submission" date="2014-07" db="EMBL/GenBank/DDBJ databases">
        <title>Draft Genome Sequences of Environmental Pseudomonas syringae strains.</title>
        <authorList>
            <person name="Baltrus D.A."/>
            <person name="Berge O."/>
            <person name="Morris C."/>
        </authorList>
    </citation>
    <scope>NUCLEOTIDE SEQUENCE [LARGE SCALE GENOMIC DNA]</scope>
    <source>
        <strain evidence="9 10">CEB003</strain>
    </source>
</reference>
<keyword evidence="7" id="KW-0732">Signal</keyword>
<dbReference type="InterPro" id="IPR017853">
    <property type="entry name" value="GH"/>
</dbReference>
<accession>A0A085VB86</accession>
<dbReference type="SUPFAM" id="SSF56988">
    <property type="entry name" value="Anthrax protective antigen"/>
    <property type="match status" value="1"/>
</dbReference>
<evidence type="ECO:0000256" key="2">
    <source>
        <dbReference type="ARBA" id="ARBA00022801"/>
    </source>
</evidence>
<dbReference type="Proteomes" id="UP000028643">
    <property type="component" value="Unassembled WGS sequence"/>
</dbReference>
<dbReference type="Pfam" id="PF00933">
    <property type="entry name" value="Glyco_hydro_3"/>
    <property type="match status" value="1"/>
</dbReference>
<dbReference type="InterPro" id="IPR037524">
    <property type="entry name" value="PA14/GLEYA"/>
</dbReference>
<dbReference type="InterPro" id="IPR036881">
    <property type="entry name" value="Glyco_hydro_3_C_sf"/>
</dbReference>
<dbReference type="FunFam" id="2.60.40.10:FF:000495">
    <property type="entry name" value="Periplasmic beta-glucosidase"/>
    <property type="match status" value="1"/>
</dbReference>
<keyword evidence="2" id="KW-0378">Hydrolase</keyword>
<dbReference type="InterPro" id="IPR036962">
    <property type="entry name" value="Glyco_hydro_3_N_sf"/>
</dbReference>
<dbReference type="Pfam" id="PF01915">
    <property type="entry name" value="Glyco_hydro_3_C"/>
    <property type="match status" value="1"/>
</dbReference>
<comment type="caution">
    <text evidence="9">The sequence shown here is derived from an EMBL/GenBank/DDBJ whole genome shotgun (WGS) entry which is preliminary data.</text>
</comment>
<dbReference type="GO" id="GO:0005975">
    <property type="term" value="P:carbohydrate metabolic process"/>
    <property type="evidence" value="ECO:0007669"/>
    <property type="project" value="InterPro"/>
</dbReference>
<dbReference type="InterPro" id="IPR026891">
    <property type="entry name" value="Fn3-like"/>
</dbReference>
<feature type="chain" id="PRO_5001798517" description="Beta-D-glucoside glucohydrolase" evidence="7">
    <location>
        <begin position="37"/>
        <end position="935"/>
    </location>
</feature>
<dbReference type="Gene3D" id="2.60.40.10">
    <property type="entry name" value="Immunoglobulins"/>
    <property type="match status" value="1"/>
</dbReference>
<evidence type="ECO:0000313" key="9">
    <source>
        <dbReference type="EMBL" id="KFE52699.1"/>
    </source>
</evidence>
<feature type="compositionally biased region" description="Polar residues" evidence="6">
    <location>
        <begin position="489"/>
        <end position="504"/>
    </location>
</feature>
<dbReference type="PANTHER" id="PTHR42715">
    <property type="entry name" value="BETA-GLUCOSIDASE"/>
    <property type="match status" value="1"/>
</dbReference>
<dbReference type="Gene3D" id="2.60.120.260">
    <property type="entry name" value="Galactose-binding domain-like"/>
    <property type="match status" value="1"/>
</dbReference>
<evidence type="ECO:0000259" key="8">
    <source>
        <dbReference type="PROSITE" id="PS51820"/>
    </source>
</evidence>
<comment type="similarity">
    <text evidence="1">Belongs to the glycosyl hydrolase 3 family.</text>
</comment>
<dbReference type="AlphaFoldDB" id="A0A085VB86"/>
<dbReference type="SMART" id="SM01217">
    <property type="entry name" value="Fn3_like"/>
    <property type="match status" value="1"/>
</dbReference>
<dbReference type="PATRIC" id="fig|317.174.peg.1509"/>
<evidence type="ECO:0000256" key="7">
    <source>
        <dbReference type="SAM" id="SignalP"/>
    </source>
</evidence>
<organism evidence="9 10">
    <name type="scientific">Pseudomonas syringae</name>
    <dbReference type="NCBI Taxonomy" id="317"/>
    <lineage>
        <taxon>Bacteria</taxon>
        <taxon>Pseudomonadati</taxon>
        <taxon>Pseudomonadota</taxon>
        <taxon>Gammaproteobacteria</taxon>
        <taxon>Pseudomonadales</taxon>
        <taxon>Pseudomonadaceae</taxon>
        <taxon>Pseudomonas</taxon>
    </lineage>
</organism>
<dbReference type="InterPro" id="IPR002772">
    <property type="entry name" value="Glyco_hydro_3_C"/>
</dbReference>
<protein>
    <recommendedName>
        <fullName evidence="5">Beta-D-glucoside glucohydrolase</fullName>
    </recommendedName>
    <alternativeName>
        <fullName evidence="3">Cellobiase</fullName>
    </alternativeName>
    <alternativeName>
        <fullName evidence="4">Gentiobiase</fullName>
    </alternativeName>
</protein>
<evidence type="ECO:0000313" key="10">
    <source>
        <dbReference type="Proteomes" id="UP000028643"/>
    </source>
</evidence>
<dbReference type="PROSITE" id="PS51820">
    <property type="entry name" value="PA14"/>
    <property type="match status" value="1"/>
</dbReference>
<feature type="region of interest" description="Disordered" evidence="6">
    <location>
        <begin position="913"/>
        <end position="935"/>
    </location>
</feature>
<dbReference type="EMBL" id="JPQT01000096">
    <property type="protein sequence ID" value="KFE52699.1"/>
    <property type="molecule type" value="Genomic_DNA"/>
</dbReference>
<dbReference type="Gene3D" id="3.20.20.300">
    <property type="entry name" value="Glycoside hydrolase, family 3, N-terminal domain"/>
    <property type="match status" value="1"/>
</dbReference>
<dbReference type="Gene3D" id="3.40.50.1700">
    <property type="entry name" value="Glycoside hydrolase family 3 C-terminal domain"/>
    <property type="match status" value="1"/>
</dbReference>
<name>A0A085VB86_PSESX</name>
<feature type="signal peptide" evidence="7">
    <location>
        <begin position="1"/>
        <end position="36"/>
    </location>
</feature>
<evidence type="ECO:0000256" key="1">
    <source>
        <dbReference type="ARBA" id="ARBA00005336"/>
    </source>
</evidence>
<evidence type="ECO:0000256" key="4">
    <source>
        <dbReference type="ARBA" id="ARBA00032194"/>
    </source>
</evidence>
<dbReference type="GO" id="GO:0008422">
    <property type="term" value="F:beta-glucosidase activity"/>
    <property type="evidence" value="ECO:0007669"/>
    <property type="project" value="UniProtKB-ARBA"/>
</dbReference>
<dbReference type="Pfam" id="PF07691">
    <property type="entry name" value="PA14"/>
    <property type="match status" value="1"/>
</dbReference>
<dbReference type="InterPro" id="IPR013783">
    <property type="entry name" value="Ig-like_fold"/>
</dbReference>
<evidence type="ECO:0000256" key="3">
    <source>
        <dbReference type="ARBA" id="ARBA00031448"/>
    </source>
</evidence>
<evidence type="ECO:0000256" key="5">
    <source>
        <dbReference type="ARBA" id="ARBA00032594"/>
    </source>
</evidence>
<evidence type="ECO:0000256" key="6">
    <source>
        <dbReference type="SAM" id="MobiDB-lite"/>
    </source>
</evidence>
<dbReference type="Pfam" id="PF14310">
    <property type="entry name" value="Fn3-like"/>
    <property type="match status" value="1"/>
</dbReference>
<dbReference type="PANTHER" id="PTHR42715:SF10">
    <property type="entry name" value="BETA-GLUCOSIDASE"/>
    <property type="match status" value="1"/>
</dbReference>
<feature type="domain" description="PA14" evidence="8">
    <location>
        <begin position="444"/>
        <end position="619"/>
    </location>
</feature>
<proteinExistence type="inferred from homology"/>
<dbReference type="PRINTS" id="PR00133">
    <property type="entry name" value="GLHYDRLASE3"/>
</dbReference>
<dbReference type="SMART" id="SM00758">
    <property type="entry name" value="PA14"/>
    <property type="match status" value="1"/>
</dbReference>
<dbReference type="InterPro" id="IPR001764">
    <property type="entry name" value="Glyco_hydro_3_N"/>
</dbReference>
<dbReference type="InterPro" id="IPR011658">
    <property type="entry name" value="PA14_dom"/>
</dbReference>
<sequence>MNLNELLSEIHMNKRKMIGAQSALALLALAVSQVYAATSPALNEGMVTRAEKAADKTLAKMTMEEKLAYIGGTGGWDVKPLTQYGVPQIHGADGGVGVRYTSEGNDQGVVYPSGPNLAATWNPRRAIDLGRALGYDTASGGYQFITGPGVNLYRMPYSGRAFEYLSGEDPFLGASLGPAVINGIQSRGVWANAKHFAANDQESNRFHLNEIIPERVLREMTLPAFESVSKNSKVAMMMCAFQKINGEFACENQHVMREILKTEWGYPGFVQSDYNAVVNGLNAAQAGTDLDMMGYQMNSTILKPFLDSGELTSATIDDKVRRILKQIYLYKFDSKAPLTTHNMNSATSNRVALNAAREGIVLLKNQNSLLPLDAKKVKTIAVVGSLAKYAPPTGFGSANVMAANYISELSGLQQIAKGAKVEFIDGLSLDPTTTNWTSTDTNGKRVKGLKAEFFSNANWSGDPSVTRTDTRVNLDWSDGKLPSADDAYSTGNTSTDYNGQTSGDITGDDSNTSIRYSGQFTPAVSGDQVFKVRADGAIRLWVNGKQIINNGDGKPLINNSIPPTIPQFAKVNLEAGKAYDIKLEYSRRPGYLSTMGGMVGVQMSWASLAAPQDLSKYDAVLVAVGNNNEYEGEGFDHSFDLPEFQGELIQSIAKVNPNTVVTMHGGTGLKMSDWIDQVPAALHAFYPGQNGGQALAEILFGKVNPSGKLPISIERNIEDNPTYATFPKFDNAETLSEMSYKDDLFLGYRGYEKNGTKPLYPFGYGLSYTTFGYSNISVTPGVAVGNTPIKVSFDLTNTGKVGGSEVAELYVGQQNPKVERALKELKGYKKVFLNPGESKHVTIELNDRSLAYYDVTSKQWVVDADSFNLSVGASSQDIRLNARLVNPFRQELSTTTSNPLPRSALNSTLRELPAVKTGGVLNQNTNDEMDTTEDN</sequence>
<dbReference type="InterPro" id="IPR050288">
    <property type="entry name" value="Cellulose_deg_GH3"/>
</dbReference>